<evidence type="ECO:0000256" key="4">
    <source>
        <dbReference type="SAM" id="MobiDB-lite"/>
    </source>
</evidence>
<dbReference type="InterPro" id="IPR011990">
    <property type="entry name" value="TPR-like_helical_dom_sf"/>
</dbReference>
<keyword evidence="2 3" id="KW-0802">TPR repeat</keyword>
<dbReference type="Pfam" id="PF07719">
    <property type="entry name" value="TPR_2"/>
    <property type="match status" value="1"/>
</dbReference>
<feature type="non-terminal residue" evidence="5">
    <location>
        <position position="695"/>
    </location>
</feature>
<gene>
    <name evidence="5" type="ORF">IWW36_004768</name>
</gene>
<evidence type="ECO:0000256" key="2">
    <source>
        <dbReference type="ARBA" id="ARBA00022803"/>
    </source>
</evidence>
<feature type="region of interest" description="Disordered" evidence="4">
    <location>
        <begin position="74"/>
        <end position="95"/>
    </location>
</feature>
<dbReference type="Gene3D" id="1.25.40.10">
    <property type="entry name" value="Tetratricopeptide repeat domain"/>
    <property type="match status" value="1"/>
</dbReference>
<evidence type="ECO:0000256" key="3">
    <source>
        <dbReference type="PROSITE-ProRule" id="PRU00339"/>
    </source>
</evidence>
<name>A0A9W8LYQ6_9FUNG</name>
<dbReference type="OrthoDB" id="5524833at2759"/>
<reference evidence="5" key="1">
    <citation type="submission" date="2022-07" db="EMBL/GenBank/DDBJ databases">
        <title>Phylogenomic reconstructions and comparative analyses of Kickxellomycotina fungi.</title>
        <authorList>
            <person name="Reynolds N.K."/>
            <person name="Stajich J.E."/>
            <person name="Barry K."/>
            <person name="Grigoriev I.V."/>
            <person name="Crous P."/>
            <person name="Smith M.E."/>
        </authorList>
    </citation>
    <scope>NUCLEOTIDE SEQUENCE</scope>
    <source>
        <strain evidence="5">NRRL 1566</strain>
    </source>
</reference>
<protein>
    <submittedName>
        <fullName evidence="5">Uncharacterized protein</fullName>
    </submittedName>
</protein>
<dbReference type="InterPro" id="IPR013105">
    <property type="entry name" value="TPR_2"/>
</dbReference>
<dbReference type="AlphaFoldDB" id="A0A9W8LYQ6"/>
<accession>A0A9W8LYQ6</accession>
<dbReference type="PROSITE" id="PS50005">
    <property type="entry name" value="TPR"/>
    <property type="match status" value="1"/>
</dbReference>
<evidence type="ECO:0000256" key="1">
    <source>
        <dbReference type="ARBA" id="ARBA00022737"/>
    </source>
</evidence>
<keyword evidence="6" id="KW-1185">Reference proteome</keyword>
<feature type="repeat" description="TPR" evidence="3">
    <location>
        <begin position="240"/>
        <end position="273"/>
    </location>
</feature>
<keyword evidence="1" id="KW-0677">Repeat</keyword>
<sequence length="695" mass="78071">MSNVDWFTYFLHPETLQQDFGPQITTQKWTTAAERQQAGLQVLQGLLSANNFRDFVISAYPSIGDLHHDTRLEKYTPPSTPLSPQDGGFKGETSTSWRVGQCSRFPIDENTGLPSKSLAQTLKDSKLPELTAHQERLLGVADKLTELVRFDVEQIESSVHATIRFMYYLHLLESFENKDTVDEYRFQYRRWCVRSAYREEEVGLSLEVERSTAMESNCTQIEAYADALSESDEHAQSLKFRILYDLARVYLAQSRFEKALQLFNECQRLNPDRCAPKKFALGSSHISGKNCSIDEYAAACTTIIQSLRAADYADTPTNQFNTMSISGKHQQSSKIAGLINDKQFDQALKESLVLALETMKASSDCLWIDVVHPRLFHYCAKQTAENNTRTRQMLDKTASEWIAHRSSGLSAEEVADLQQRAAAMVMLIAGSDELPPMSFSALNIEDNGQMVLSDSTDVPQGAQQTIAECQMLETNPLSLDTSKPALAMLQLSYCYLVGLRMLEKEQYQRAQVWFVQGQEVAKNFPSAQQQTSGPIMAQNVEKDKVLKSALEAQVEVHAKLADVCFQLQEGTEINDLSADIDAVLEAQVPIRFEFIERFVTICLRQGNKPVFTRLVSTLAANQKLYQQLPDIHMAMLQIASLLADIRETLLGLSIDVGMGMTSDFDHDYGFHSLDLEDLPAEHMGRLQKSVAEIAT</sequence>
<comment type="caution">
    <text evidence="5">The sequence shown here is derived from an EMBL/GenBank/DDBJ whole genome shotgun (WGS) entry which is preliminary data.</text>
</comment>
<dbReference type="SMART" id="SM00028">
    <property type="entry name" value="TPR"/>
    <property type="match status" value="1"/>
</dbReference>
<dbReference type="EMBL" id="JANBUW010000790">
    <property type="protein sequence ID" value="KAJ2845474.1"/>
    <property type="molecule type" value="Genomic_DNA"/>
</dbReference>
<dbReference type="Proteomes" id="UP001139887">
    <property type="component" value="Unassembled WGS sequence"/>
</dbReference>
<dbReference type="InterPro" id="IPR019734">
    <property type="entry name" value="TPR_rpt"/>
</dbReference>
<proteinExistence type="predicted"/>
<organism evidence="5 6">
    <name type="scientific">Coemansia brasiliensis</name>
    <dbReference type="NCBI Taxonomy" id="2650707"/>
    <lineage>
        <taxon>Eukaryota</taxon>
        <taxon>Fungi</taxon>
        <taxon>Fungi incertae sedis</taxon>
        <taxon>Zoopagomycota</taxon>
        <taxon>Kickxellomycotina</taxon>
        <taxon>Kickxellomycetes</taxon>
        <taxon>Kickxellales</taxon>
        <taxon>Kickxellaceae</taxon>
        <taxon>Coemansia</taxon>
    </lineage>
</organism>
<evidence type="ECO:0000313" key="6">
    <source>
        <dbReference type="Proteomes" id="UP001139887"/>
    </source>
</evidence>
<dbReference type="SUPFAM" id="SSF48452">
    <property type="entry name" value="TPR-like"/>
    <property type="match status" value="1"/>
</dbReference>
<evidence type="ECO:0000313" key="5">
    <source>
        <dbReference type="EMBL" id="KAJ2845474.1"/>
    </source>
</evidence>